<dbReference type="InParanoid" id="T1EQS0"/>
<dbReference type="STRING" id="6412.T1EQS0"/>
<dbReference type="SUPFAM" id="SSF54236">
    <property type="entry name" value="Ubiquitin-like"/>
    <property type="match status" value="1"/>
</dbReference>
<reference evidence="3 5" key="2">
    <citation type="journal article" date="2013" name="Nature">
        <title>Insights into bilaterian evolution from three spiralian genomes.</title>
        <authorList>
            <person name="Simakov O."/>
            <person name="Marletaz F."/>
            <person name="Cho S.J."/>
            <person name="Edsinger-Gonzales E."/>
            <person name="Havlak P."/>
            <person name="Hellsten U."/>
            <person name="Kuo D.H."/>
            <person name="Larsson T."/>
            <person name="Lv J."/>
            <person name="Arendt D."/>
            <person name="Savage R."/>
            <person name="Osoegawa K."/>
            <person name="de Jong P."/>
            <person name="Grimwood J."/>
            <person name="Chapman J.A."/>
            <person name="Shapiro H."/>
            <person name="Aerts A."/>
            <person name="Otillar R.P."/>
            <person name="Terry A.Y."/>
            <person name="Boore J.L."/>
            <person name="Grigoriev I.V."/>
            <person name="Lindberg D.R."/>
            <person name="Seaver E.C."/>
            <person name="Weisblat D.A."/>
            <person name="Putnam N.H."/>
            <person name="Rokhsar D.S."/>
        </authorList>
    </citation>
    <scope>NUCLEOTIDE SEQUENCE</scope>
</reference>
<accession>T1EQS0</accession>
<dbReference type="AlphaFoldDB" id="T1EQS0"/>
<protein>
    <recommendedName>
        <fullName evidence="2">FERM domain-containing protein</fullName>
    </recommendedName>
</protein>
<feature type="compositionally biased region" description="Polar residues" evidence="1">
    <location>
        <begin position="114"/>
        <end position="141"/>
    </location>
</feature>
<dbReference type="RefSeq" id="XP_009015999.1">
    <property type="nucleotide sequence ID" value="XM_009017751.1"/>
</dbReference>
<dbReference type="KEGG" id="hro:HELRODRAFT_160821"/>
<dbReference type="EMBL" id="AMQM01000656">
    <property type="status" value="NOT_ANNOTATED_CDS"/>
    <property type="molecule type" value="Genomic_DNA"/>
</dbReference>
<dbReference type="GeneID" id="20198920"/>
<sequence>MAQKNPIPNPTLPDHIGAFMGRGLRRVKNNSNSRQDSQESTVSTSSSIKEFELFQQFCSVDAVCDFQLSDHLPNHHQQQLVNNNCPATQQQQPQTQQQPQPQTQQQPQIQQQQLSNNTACNTLDYQPDTSNFTPSHKSTNRPTALIRNSINDKLDRISILNKTPDQKSAKTANTISSKIASQNLVASHKNLTSNHLTNHNDQTVATNYPLQTYPIKNYLQNIPPSHHHSFKDIVTASNWANTENISTIYSSESKRDNGRRNLRNNKNRLNGGCSTNFFSDSLRSLKFLAGKGSSSSSSGKGGREGGVDGLLRDYGCFVEFLDGTVARFKFNKQSIGRDLMSQVFDSLNLLETDYFSCYYRASDASAKFWIKEDKNLLKQARDHTNNDAM</sequence>
<feature type="domain" description="FERM" evidence="2">
    <location>
        <begin position="314"/>
        <end position="389"/>
    </location>
</feature>
<feature type="region of interest" description="Disordered" evidence="1">
    <location>
        <begin position="86"/>
        <end position="141"/>
    </location>
</feature>
<dbReference type="PROSITE" id="PS50057">
    <property type="entry name" value="FERM_3"/>
    <property type="match status" value="1"/>
</dbReference>
<dbReference type="HOGENOM" id="CLU_710338_0_0_1"/>
<reference evidence="4" key="3">
    <citation type="submission" date="2015-06" db="UniProtKB">
        <authorList>
            <consortium name="EnsemblMetazoa"/>
        </authorList>
    </citation>
    <scope>IDENTIFICATION</scope>
</reference>
<dbReference type="Gene3D" id="3.10.20.90">
    <property type="entry name" value="Phosphatidylinositol 3-kinase Catalytic Subunit, Chain A, domain 1"/>
    <property type="match status" value="1"/>
</dbReference>
<dbReference type="EMBL" id="AMQM01000657">
    <property type="status" value="NOT_ANNOTATED_CDS"/>
    <property type="molecule type" value="Genomic_DNA"/>
</dbReference>
<evidence type="ECO:0000313" key="3">
    <source>
        <dbReference type="EMBL" id="ESO06631.1"/>
    </source>
</evidence>
<evidence type="ECO:0000313" key="4">
    <source>
        <dbReference type="EnsemblMetazoa" id="HelroP160821"/>
    </source>
</evidence>
<dbReference type="InterPro" id="IPR000299">
    <property type="entry name" value="FERM_domain"/>
</dbReference>
<dbReference type="CTD" id="20198920"/>
<evidence type="ECO:0000313" key="5">
    <source>
        <dbReference type="Proteomes" id="UP000015101"/>
    </source>
</evidence>
<dbReference type="PANTHER" id="PTHR23280">
    <property type="entry name" value="4.1 G PROTEIN"/>
    <property type="match status" value="1"/>
</dbReference>
<organism evidence="4 5">
    <name type="scientific">Helobdella robusta</name>
    <name type="common">Californian leech</name>
    <dbReference type="NCBI Taxonomy" id="6412"/>
    <lineage>
        <taxon>Eukaryota</taxon>
        <taxon>Metazoa</taxon>
        <taxon>Spiralia</taxon>
        <taxon>Lophotrochozoa</taxon>
        <taxon>Annelida</taxon>
        <taxon>Clitellata</taxon>
        <taxon>Hirudinea</taxon>
        <taxon>Rhynchobdellida</taxon>
        <taxon>Glossiphoniidae</taxon>
        <taxon>Helobdella</taxon>
    </lineage>
</organism>
<gene>
    <name evidence="4" type="primary">20198920</name>
    <name evidence="3" type="ORF">HELRODRAFT_160821</name>
</gene>
<dbReference type="EnsemblMetazoa" id="HelroT160821">
    <property type="protein sequence ID" value="HelroP160821"/>
    <property type="gene ID" value="HelroG160821"/>
</dbReference>
<evidence type="ECO:0000256" key="1">
    <source>
        <dbReference type="SAM" id="MobiDB-lite"/>
    </source>
</evidence>
<evidence type="ECO:0000259" key="2">
    <source>
        <dbReference type="PROSITE" id="PS50057"/>
    </source>
</evidence>
<name>T1EQS0_HELRO</name>
<dbReference type="InterPro" id="IPR018979">
    <property type="entry name" value="FERM_N"/>
</dbReference>
<dbReference type="EMBL" id="KB096324">
    <property type="protein sequence ID" value="ESO06631.1"/>
    <property type="molecule type" value="Genomic_DNA"/>
</dbReference>
<keyword evidence="5" id="KW-1185">Reference proteome</keyword>
<reference evidence="5" key="1">
    <citation type="submission" date="2012-12" db="EMBL/GenBank/DDBJ databases">
        <authorList>
            <person name="Hellsten U."/>
            <person name="Grimwood J."/>
            <person name="Chapman J.A."/>
            <person name="Shapiro H."/>
            <person name="Aerts A."/>
            <person name="Otillar R.P."/>
            <person name="Terry A.Y."/>
            <person name="Boore J.L."/>
            <person name="Simakov O."/>
            <person name="Marletaz F."/>
            <person name="Cho S.-J."/>
            <person name="Edsinger-Gonzales E."/>
            <person name="Havlak P."/>
            <person name="Kuo D.-H."/>
            <person name="Larsson T."/>
            <person name="Lv J."/>
            <person name="Arendt D."/>
            <person name="Savage R."/>
            <person name="Osoegawa K."/>
            <person name="de Jong P."/>
            <person name="Lindberg D.R."/>
            <person name="Seaver E.C."/>
            <person name="Weisblat D.A."/>
            <person name="Putnam N.H."/>
            <person name="Grigoriev I.V."/>
            <person name="Rokhsar D.S."/>
        </authorList>
    </citation>
    <scope>NUCLEOTIDE SEQUENCE</scope>
</reference>
<proteinExistence type="predicted"/>
<feature type="compositionally biased region" description="Low complexity" evidence="1">
    <location>
        <begin position="88"/>
        <end position="113"/>
    </location>
</feature>
<dbReference type="Proteomes" id="UP000015101">
    <property type="component" value="Unassembled WGS sequence"/>
</dbReference>
<dbReference type="InterPro" id="IPR029071">
    <property type="entry name" value="Ubiquitin-like_domsf"/>
</dbReference>
<dbReference type="PANTHER" id="PTHR23280:SF21">
    <property type="entry name" value="PROTEIN 4.1 HOMOLOG"/>
    <property type="match status" value="1"/>
</dbReference>
<dbReference type="Pfam" id="PF09379">
    <property type="entry name" value="FERM_N"/>
    <property type="match status" value="1"/>
</dbReference>
<dbReference type="CDD" id="cd01765">
    <property type="entry name" value="FERM_F0_F1"/>
    <property type="match status" value="1"/>
</dbReference>